<dbReference type="Proteomes" id="UP001183388">
    <property type="component" value="Unassembled WGS sequence"/>
</dbReference>
<keyword evidence="4 5" id="KW-0326">Glycosidase</keyword>
<comment type="caution">
    <text evidence="9">The sequence shown here is derived from an EMBL/GenBank/DDBJ whole genome shotgun (WGS) entry which is preliminary data.</text>
</comment>
<protein>
    <recommendedName>
        <fullName evidence="2">beta-fructofuranosidase</fullName>
        <ecNumber evidence="2">3.2.1.26</ecNumber>
    </recommendedName>
</protein>
<evidence type="ECO:0000256" key="1">
    <source>
        <dbReference type="ARBA" id="ARBA00009902"/>
    </source>
</evidence>
<dbReference type="InterPro" id="IPR013320">
    <property type="entry name" value="ConA-like_dom_sf"/>
</dbReference>
<evidence type="ECO:0000313" key="9">
    <source>
        <dbReference type="EMBL" id="MDT0309232.1"/>
    </source>
</evidence>
<keyword evidence="10" id="KW-1185">Reference proteome</keyword>
<dbReference type="SUPFAM" id="SSF75005">
    <property type="entry name" value="Arabinanase/levansucrase/invertase"/>
    <property type="match status" value="1"/>
</dbReference>
<gene>
    <name evidence="9" type="ORF">RM780_20025</name>
</gene>
<dbReference type="CDD" id="cd08996">
    <property type="entry name" value="GH32_FFase"/>
    <property type="match status" value="1"/>
</dbReference>
<name>A0ABU2LD65_9ACTN</name>
<dbReference type="GO" id="GO:0016787">
    <property type="term" value="F:hydrolase activity"/>
    <property type="evidence" value="ECO:0007669"/>
    <property type="project" value="UniProtKB-KW"/>
</dbReference>
<dbReference type="Pfam" id="PF00251">
    <property type="entry name" value="Glyco_hydro_32N"/>
    <property type="match status" value="1"/>
</dbReference>
<reference evidence="10" key="1">
    <citation type="submission" date="2023-07" db="EMBL/GenBank/DDBJ databases">
        <title>30 novel species of actinomycetes from the DSMZ collection.</title>
        <authorList>
            <person name="Nouioui I."/>
        </authorList>
    </citation>
    <scope>NUCLEOTIDE SEQUENCE [LARGE SCALE GENOMIC DNA]</scope>
    <source>
        <strain evidence="10">DSM 44917</strain>
    </source>
</reference>
<feature type="region of interest" description="Disordered" evidence="6">
    <location>
        <begin position="480"/>
        <end position="526"/>
    </location>
</feature>
<dbReference type="PROSITE" id="PS00609">
    <property type="entry name" value="GLYCOSYL_HYDROL_F32"/>
    <property type="match status" value="1"/>
</dbReference>
<feature type="compositionally biased region" description="Low complexity" evidence="6">
    <location>
        <begin position="513"/>
        <end position="526"/>
    </location>
</feature>
<dbReference type="RefSeq" id="WP_311632188.1">
    <property type="nucleotide sequence ID" value="NZ_JAVREN010000033.1"/>
</dbReference>
<feature type="domain" description="Glycosyl hydrolase family 32 N-terminal" evidence="7">
    <location>
        <begin position="22"/>
        <end position="331"/>
    </location>
</feature>
<dbReference type="PANTHER" id="PTHR43101:SF1">
    <property type="entry name" value="BETA-FRUCTOSIDASE"/>
    <property type="match status" value="1"/>
</dbReference>
<dbReference type="SUPFAM" id="SSF49899">
    <property type="entry name" value="Concanavalin A-like lectins/glucanases"/>
    <property type="match status" value="1"/>
</dbReference>
<evidence type="ECO:0000256" key="3">
    <source>
        <dbReference type="ARBA" id="ARBA00022801"/>
    </source>
</evidence>
<evidence type="ECO:0000256" key="4">
    <source>
        <dbReference type="ARBA" id="ARBA00023295"/>
    </source>
</evidence>
<dbReference type="EMBL" id="JAVREN010000033">
    <property type="protein sequence ID" value="MDT0309232.1"/>
    <property type="molecule type" value="Genomic_DNA"/>
</dbReference>
<evidence type="ECO:0000259" key="7">
    <source>
        <dbReference type="Pfam" id="PF00251"/>
    </source>
</evidence>
<dbReference type="EC" id="3.2.1.26" evidence="2"/>
<sequence length="526" mass="56820">MSKHSSGPHRDQHRDPHFPAVHLRPPRHWVNDPNGLAFHDGHYHVYFQYNPHSARHDAMHWGHFRSRDLLRWELLPPALAPTPGGEDAEGVWSGNAVSHGGRLTAFYSAKRPDRWYQPVAAATSEDGGRTFTKRPGLLIPEPPEGLTLFRDPYVWREEDRWRMLVGAGLADGRGAAVHYASAGPEDLEHWEYRGVFLARAPQSLPGGGDTEEGWECAQYAPAGDGRGTLVISAWDPEEGARCAVAWPGREEGGAFAAGEPQRLDHGPDFYAPALLPAPDGRTLLWAWIWEARDEERVGAPSAWTDEAGWAGMLSLPRELSLGADGRVRQRPARELTALRGPRRISAAGQGPAALGRIAPAADLEVTLSGDAGMRLAGSADGREYLELRRDPDSGEVVADRDRASLDPRAKGGAWRLPAGDGDGATARLRILLDHSVAEIFTEDGRALTLRCYPVGGAAWSAHATGGAAWAVDAWDLDPPPVADLRPSPEIPAPRADTHRPRPATGRAGEPHSAAAPGRAPAAGEQP</sequence>
<dbReference type="InterPro" id="IPR018053">
    <property type="entry name" value="Glyco_hydro_32_AS"/>
</dbReference>
<feature type="region of interest" description="Disordered" evidence="6">
    <location>
        <begin position="1"/>
        <end position="26"/>
    </location>
</feature>
<evidence type="ECO:0000256" key="5">
    <source>
        <dbReference type="RuleBase" id="RU362110"/>
    </source>
</evidence>
<dbReference type="Pfam" id="PF08244">
    <property type="entry name" value="Glyco_hydro_32C"/>
    <property type="match status" value="1"/>
</dbReference>
<accession>A0ABU2LD65</accession>
<evidence type="ECO:0000259" key="8">
    <source>
        <dbReference type="Pfam" id="PF08244"/>
    </source>
</evidence>
<feature type="compositionally biased region" description="Basic and acidic residues" evidence="6">
    <location>
        <begin position="8"/>
        <end position="17"/>
    </location>
</feature>
<evidence type="ECO:0000313" key="10">
    <source>
        <dbReference type="Proteomes" id="UP001183388"/>
    </source>
</evidence>
<organism evidence="9 10">
    <name type="scientific">Streptomyces boetiae</name>
    <dbReference type="NCBI Taxonomy" id="3075541"/>
    <lineage>
        <taxon>Bacteria</taxon>
        <taxon>Bacillati</taxon>
        <taxon>Actinomycetota</taxon>
        <taxon>Actinomycetes</taxon>
        <taxon>Kitasatosporales</taxon>
        <taxon>Streptomycetaceae</taxon>
        <taxon>Streptomyces</taxon>
    </lineage>
</organism>
<dbReference type="Gene3D" id="2.115.10.20">
    <property type="entry name" value="Glycosyl hydrolase domain, family 43"/>
    <property type="match status" value="1"/>
</dbReference>
<evidence type="ECO:0000256" key="2">
    <source>
        <dbReference type="ARBA" id="ARBA00012758"/>
    </source>
</evidence>
<dbReference type="InterPro" id="IPR001362">
    <property type="entry name" value="Glyco_hydro_32"/>
</dbReference>
<feature type="domain" description="Glycosyl hydrolase family 32 C-terminal" evidence="8">
    <location>
        <begin position="362"/>
        <end position="456"/>
    </location>
</feature>
<dbReference type="SMART" id="SM00640">
    <property type="entry name" value="Glyco_32"/>
    <property type="match status" value="1"/>
</dbReference>
<dbReference type="InterPro" id="IPR013148">
    <property type="entry name" value="Glyco_hydro_32_N"/>
</dbReference>
<dbReference type="InterPro" id="IPR013189">
    <property type="entry name" value="Glyco_hydro_32_C"/>
</dbReference>
<comment type="similarity">
    <text evidence="1 5">Belongs to the glycosyl hydrolase 32 family.</text>
</comment>
<evidence type="ECO:0000256" key="6">
    <source>
        <dbReference type="SAM" id="MobiDB-lite"/>
    </source>
</evidence>
<keyword evidence="3 5" id="KW-0378">Hydrolase</keyword>
<dbReference type="InterPro" id="IPR051214">
    <property type="entry name" value="GH32_Enzymes"/>
</dbReference>
<dbReference type="PANTHER" id="PTHR43101">
    <property type="entry name" value="BETA-FRUCTOSIDASE"/>
    <property type="match status" value="1"/>
</dbReference>
<dbReference type="InterPro" id="IPR023296">
    <property type="entry name" value="Glyco_hydro_beta-prop_sf"/>
</dbReference>
<dbReference type="Gene3D" id="2.60.120.560">
    <property type="entry name" value="Exo-inulinase, domain 1"/>
    <property type="match status" value="1"/>
</dbReference>
<proteinExistence type="inferred from homology"/>